<evidence type="ECO:0000313" key="2">
    <source>
        <dbReference type="EMBL" id="TKK13625.1"/>
    </source>
</evidence>
<organism evidence="2 3">
    <name type="scientific">Enterobacter cancerogenus</name>
    <dbReference type="NCBI Taxonomy" id="69218"/>
    <lineage>
        <taxon>Bacteria</taxon>
        <taxon>Pseudomonadati</taxon>
        <taxon>Pseudomonadota</taxon>
        <taxon>Gammaproteobacteria</taxon>
        <taxon>Enterobacterales</taxon>
        <taxon>Enterobacteriaceae</taxon>
        <taxon>Enterobacter</taxon>
        <taxon>Enterobacter cloacae complex</taxon>
    </lineage>
</organism>
<proteinExistence type="predicted"/>
<dbReference type="Proteomes" id="UP000306327">
    <property type="component" value="Unassembled WGS sequence"/>
</dbReference>
<evidence type="ECO:0000256" key="1">
    <source>
        <dbReference type="SAM" id="Phobius"/>
    </source>
</evidence>
<feature type="transmembrane region" description="Helical" evidence="1">
    <location>
        <begin position="15"/>
        <end position="35"/>
    </location>
</feature>
<sequence length="65" mass="7618">MVSGCANNLIPHDKVIFWVIIMSMSKIVNIADALVKGWEVKIPAMKAREWDELRWWLEHLRGYAH</sequence>
<name>A0AB38NY66_9ENTR</name>
<dbReference type="EMBL" id="QGAL01000013">
    <property type="protein sequence ID" value="TKK13625.1"/>
    <property type="molecule type" value="Genomic_DNA"/>
</dbReference>
<reference evidence="2 3" key="1">
    <citation type="journal article" date="2019" name="Sci. Rep.">
        <title>Differences in resource use lead to coexistence of seed-transmitted microbial populations.</title>
        <authorList>
            <person name="Torres-Cortes G."/>
            <person name="Garcia B.J."/>
            <person name="Compant S."/>
            <person name="Rezki S."/>
            <person name="Jones P."/>
            <person name="Preveaux A."/>
            <person name="Briand M."/>
            <person name="Roulet A."/>
            <person name="Bouchez O."/>
            <person name="Jacobson D."/>
            <person name="Barret M."/>
        </authorList>
    </citation>
    <scope>NUCLEOTIDE SEQUENCE [LARGE SCALE GENOMIC DNA]</scope>
    <source>
        <strain evidence="2 3">CFBP13530</strain>
    </source>
</reference>
<comment type="caution">
    <text evidence="2">The sequence shown here is derived from an EMBL/GenBank/DDBJ whole genome shotgun (WGS) entry which is preliminary data.</text>
</comment>
<evidence type="ECO:0000313" key="3">
    <source>
        <dbReference type="Proteomes" id="UP000306327"/>
    </source>
</evidence>
<keyword evidence="1" id="KW-0812">Transmembrane</keyword>
<keyword evidence="1" id="KW-0472">Membrane</keyword>
<keyword evidence="1" id="KW-1133">Transmembrane helix</keyword>
<accession>A0AB38NY66</accession>
<gene>
    <name evidence="2" type="ORF">EcCFBP13530_22755</name>
</gene>
<protein>
    <submittedName>
        <fullName evidence="2">Uncharacterized protein</fullName>
    </submittedName>
</protein>
<dbReference type="AlphaFoldDB" id="A0AB38NY66"/>